<dbReference type="Proteomes" id="UP000246744">
    <property type="component" value="Unassembled WGS sequence"/>
</dbReference>
<dbReference type="GO" id="GO:0008483">
    <property type="term" value="F:transaminase activity"/>
    <property type="evidence" value="ECO:0007669"/>
    <property type="project" value="UniProtKB-KW"/>
</dbReference>
<organism evidence="5 6">
    <name type="scientific">Mangrovibacter plantisponsor</name>
    <dbReference type="NCBI Taxonomy" id="451513"/>
    <lineage>
        <taxon>Bacteria</taxon>
        <taxon>Pseudomonadati</taxon>
        <taxon>Pseudomonadota</taxon>
        <taxon>Gammaproteobacteria</taxon>
        <taxon>Enterobacterales</taxon>
        <taxon>Enterobacteriaceae</taxon>
        <taxon>Mangrovibacter</taxon>
    </lineage>
</organism>
<evidence type="ECO:0000256" key="1">
    <source>
        <dbReference type="ARBA" id="ARBA00001933"/>
    </source>
</evidence>
<dbReference type="InterPro" id="IPR049704">
    <property type="entry name" value="Aminotrans_3_PPA_site"/>
</dbReference>
<dbReference type="InterPro" id="IPR015422">
    <property type="entry name" value="PyrdxlP-dep_Trfase_small"/>
</dbReference>
<evidence type="ECO:0000256" key="2">
    <source>
        <dbReference type="ARBA" id="ARBA00008954"/>
    </source>
</evidence>
<dbReference type="OrthoDB" id="9801052at2"/>
<comment type="similarity">
    <text evidence="2 4">Belongs to the class-III pyridoxal-phosphate-dependent aminotransferase family.</text>
</comment>
<dbReference type="Pfam" id="PF00202">
    <property type="entry name" value="Aminotran_3"/>
    <property type="match status" value="1"/>
</dbReference>
<dbReference type="PROSITE" id="PS00600">
    <property type="entry name" value="AA_TRANSFER_CLASS_3"/>
    <property type="match status" value="1"/>
</dbReference>
<dbReference type="SUPFAM" id="SSF53383">
    <property type="entry name" value="PLP-dependent transferases"/>
    <property type="match status" value="1"/>
</dbReference>
<comment type="cofactor">
    <cofactor evidence="1">
        <name>pyridoxal 5'-phosphate</name>
        <dbReference type="ChEBI" id="CHEBI:597326"/>
    </cofactor>
</comment>
<dbReference type="Gene3D" id="3.90.1150.10">
    <property type="entry name" value="Aspartate Aminotransferase, domain 1"/>
    <property type="match status" value="1"/>
</dbReference>
<dbReference type="EMBL" id="QGTS01000003">
    <property type="protein sequence ID" value="PWW10893.1"/>
    <property type="molecule type" value="Genomic_DNA"/>
</dbReference>
<keyword evidence="5" id="KW-0808">Transferase</keyword>
<evidence type="ECO:0000256" key="4">
    <source>
        <dbReference type="RuleBase" id="RU003560"/>
    </source>
</evidence>
<evidence type="ECO:0000313" key="6">
    <source>
        <dbReference type="Proteomes" id="UP000246744"/>
    </source>
</evidence>
<keyword evidence="5" id="KW-0032">Aminotransferase</keyword>
<evidence type="ECO:0000313" key="5">
    <source>
        <dbReference type="EMBL" id="PWW10893.1"/>
    </source>
</evidence>
<dbReference type="InterPro" id="IPR015421">
    <property type="entry name" value="PyrdxlP-dep_Trfase_major"/>
</dbReference>
<dbReference type="InterPro" id="IPR015424">
    <property type="entry name" value="PyrdxlP-dep_Trfase"/>
</dbReference>
<sequence>MATRSTIMDTNSFRAEHAAALDEQTRTLTEKRARLLGDSYRLFYRNPVHLVRGEQQYLWDAQGNKYLDVYNNVASIGHCHPAVIDAVQQQMSQLNTHTRYLHERILDYTESLLKYVPGEVSKAMYMCTGSEANDLAIRVARAWSGGTGIIVTREAYHGTSELTSGASPALGSGQPLAATTRLVPAPDRYRVDTPDIGAWFAAQIQEQIDDMAAHGIKFAGLLVDSIFSSDGVLPGPAGYLKPALDVVHRNGGIFIADEVQPGFARTGESFWGFARHDIVPDVITMGKPMGNGIPVSAMLAKPEVLAAFSDTIPYFNTFGGNPVSIAAAQAVLKVIEDEKLQQHSLTVGTQLQQELAALAAQHDCVGDVRGAGLFIGFELVTDKASKNPDKQRALDVIERLREDHVLTSVAGPHGNVLKLRPTLAFQAHDIDWLVGSLDKALRAGR</sequence>
<dbReference type="GO" id="GO:0030170">
    <property type="term" value="F:pyridoxal phosphate binding"/>
    <property type="evidence" value="ECO:0007669"/>
    <property type="project" value="InterPro"/>
</dbReference>
<dbReference type="CDD" id="cd00610">
    <property type="entry name" value="OAT_like"/>
    <property type="match status" value="1"/>
</dbReference>
<dbReference type="Gene3D" id="3.40.640.10">
    <property type="entry name" value="Type I PLP-dependent aspartate aminotransferase-like (Major domain)"/>
    <property type="match status" value="1"/>
</dbReference>
<dbReference type="PANTHER" id="PTHR45688:SF13">
    <property type="entry name" value="ALANINE--GLYOXYLATE AMINOTRANSFERASE 2-LIKE"/>
    <property type="match status" value="1"/>
</dbReference>
<protein>
    <submittedName>
        <fullName evidence="5">4-aminobutyrate aminotransferase-like enzyme</fullName>
    </submittedName>
</protein>
<accession>A0A317Q5I4</accession>
<dbReference type="PANTHER" id="PTHR45688">
    <property type="match status" value="1"/>
</dbReference>
<dbReference type="PIRSF" id="PIRSF000521">
    <property type="entry name" value="Transaminase_4ab_Lys_Orn"/>
    <property type="match status" value="1"/>
</dbReference>
<evidence type="ECO:0000256" key="3">
    <source>
        <dbReference type="ARBA" id="ARBA00022898"/>
    </source>
</evidence>
<comment type="caution">
    <text evidence="5">The sequence shown here is derived from an EMBL/GenBank/DDBJ whole genome shotgun (WGS) entry which is preliminary data.</text>
</comment>
<dbReference type="InterPro" id="IPR005814">
    <property type="entry name" value="Aminotrans_3"/>
</dbReference>
<dbReference type="AlphaFoldDB" id="A0A317Q5I4"/>
<keyword evidence="6" id="KW-1185">Reference proteome</keyword>
<reference evidence="5 6" key="1">
    <citation type="submission" date="2018-05" db="EMBL/GenBank/DDBJ databases">
        <title>Genomic Encyclopedia of Type Strains, Phase IV (KMG-IV): sequencing the most valuable type-strain genomes for metagenomic binning, comparative biology and taxonomic classification.</title>
        <authorList>
            <person name="Goeker M."/>
        </authorList>
    </citation>
    <scope>NUCLEOTIDE SEQUENCE [LARGE SCALE GENOMIC DNA]</scope>
    <source>
        <strain evidence="5 6">DSM 19579</strain>
    </source>
</reference>
<keyword evidence="3 4" id="KW-0663">Pyridoxal phosphate</keyword>
<dbReference type="RefSeq" id="WP_110025229.1">
    <property type="nucleotide sequence ID" value="NZ_QGTS01000003.1"/>
</dbReference>
<name>A0A317Q5I4_9ENTR</name>
<gene>
    <name evidence="5" type="ORF">DES37_103270</name>
</gene>
<proteinExistence type="inferred from homology"/>